<evidence type="ECO:0000259" key="1">
    <source>
        <dbReference type="Pfam" id="PF12146"/>
    </source>
</evidence>
<dbReference type="InterPro" id="IPR022742">
    <property type="entry name" value="Hydrolase_4"/>
</dbReference>
<gene>
    <name evidence="2" type="ORF">ACFO4O_12205</name>
</gene>
<dbReference type="InterPro" id="IPR029058">
    <property type="entry name" value="AB_hydrolase_fold"/>
</dbReference>
<sequence length="333" mass="37130">MFINDETALASYYQESLPQFISESLVAGFWQRPDAALLHYRYVINPDAKAWIVLVQGRSESVVKYAEFIDELYRNGFSVFAFDHIGQGQSSRLTDNPLHGFVSNFDEYVEDAAALIKQVLHPLQETHGQASLPNYLLGHSMGGAISTLLLMRHPALFSKAVLCSPMYGIATPIPAGLAKILVSVGAYIHRLLGIQSGYFLGQGDYKDVPFKNNKLTSSEVRYRWFKQYYNDNVDARLGGVTFQWLAAALQAIDTIEQQASALKTPLLMLKAGSDQIVDNKAIDSVFVKLPQASLLNIDGAQHEILFERDRYRRPAVEAILAFLLDKADEAEAH</sequence>
<comment type="caution">
    <text evidence="2">The sequence shown here is derived from an EMBL/GenBank/DDBJ whole genome shotgun (WGS) entry which is preliminary data.</text>
</comment>
<organism evidence="2 3">
    <name type="scientific">Glaciecola siphonariae</name>
    <dbReference type="NCBI Taxonomy" id="521012"/>
    <lineage>
        <taxon>Bacteria</taxon>
        <taxon>Pseudomonadati</taxon>
        <taxon>Pseudomonadota</taxon>
        <taxon>Gammaproteobacteria</taxon>
        <taxon>Alteromonadales</taxon>
        <taxon>Alteromonadaceae</taxon>
        <taxon>Glaciecola</taxon>
    </lineage>
</organism>
<feature type="domain" description="Serine aminopeptidase S33" evidence="1">
    <location>
        <begin position="47"/>
        <end position="309"/>
    </location>
</feature>
<dbReference type="Pfam" id="PF12146">
    <property type="entry name" value="Hydrolase_4"/>
    <property type="match status" value="1"/>
</dbReference>
<protein>
    <submittedName>
        <fullName evidence="2">Alpha/beta fold hydrolase</fullName>
    </submittedName>
</protein>
<dbReference type="PANTHER" id="PTHR11614">
    <property type="entry name" value="PHOSPHOLIPASE-RELATED"/>
    <property type="match status" value="1"/>
</dbReference>
<name>A0ABV9LWK0_9ALTE</name>
<dbReference type="InterPro" id="IPR051044">
    <property type="entry name" value="MAG_DAG_Lipase"/>
</dbReference>
<dbReference type="GO" id="GO:0016787">
    <property type="term" value="F:hydrolase activity"/>
    <property type="evidence" value="ECO:0007669"/>
    <property type="project" value="UniProtKB-KW"/>
</dbReference>
<accession>A0ABV9LWK0</accession>
<dbReference type="Gene3D" id="3.40.50.1820">
    <property type="entry name" value="alpha/beta hydrolase"/>
    <property type="match status" value="1"/>
</dbReference>
<keyword evidence="2" id="KW-0378">Hydrolase</keyword>
<dbReference type="RefSeq" id="WP_382408909.1">
    <property type="nucleotide sequence ID" value="NZ_JBHSGU010000005.1"/>
</dbReference>
<dbReference type="SUPFAM" id="SSF53474">
    <property type="entry name" value="alpha/beta-Hydrolases"/>
    <property type="match status" value="1"/>
</dbReference>
<dbReference type="EMBL" id="JBHSGU010000005">
    <property type="protein sequence ID" value="MFC4700926.1"/>
    <property type="molecule type" value="Genomic_DNA"/>
</dbReference>
<evidence type="ECO:0000313" key="3">
    <source>
        <dbReference type="Proteomes" id="UP001595897"/>
    </source>
</evidence>
<keyword evidence="3" id="KW-1185">Reference proteome</keyword>
<dbReference type="Proteomes" id="UP001595897">
    <property type="component" value="Unassembled WGS sequence"/>
</dbReference>
<proteinExistence type="predicted"/>
<evidence type="ECO:0000313" key="2">
    <source>
        <dbReference type="EMBL" id="MFC4700926.1"/>
    </source>
</evidence>
<reference evidence="3" key="1">
    <citation type="journal article" date="2019" name="Int. J. Syst. Evol. Microbiol.">
        <title>The Global Catalogue of Microorganisms (GCM) 10K type strain sequencing project: providing services to taxonomists for standard genome sequencing and annotation.</title>
        <authorList>
            <consortium name="The Broad Institute Genomics Platform"/>
            <consortium name="The Broad Institute Genome Sequencing Center for Infectious Disease"/>
            <person name="Wu L."/>
            <person name="Ma J."/>
        </authorList>
    </citation>
    <scope>NUCLEOTIDE SEQUENCE [LARGE SCALE GENOMIC DNA]</scope>
    <source>
        <strain evidence="3">KACC 12507</strain>
    </source>
</reference>